<dbReference type="AlphaFoldDB" id="A0A1S6IPC7"/>
<proteinExistence type="predicted"/>
<name>A0A1S6IPC7_9LACT</name>
<reference evidence="1 2" key="1">
    <citation type="journal article" date="2014" name="Int. J. Syst. Evol. Microbiol.">
        <title>Jeotgalibaca dankookensis gen. nov., sp. nov., a member of the family Carnobacteriaceae, isolated from seujeot (Korean traditional food).</title>
        <authorList>
            <person name="Lee D.G."/>
            <person name="Trujillo M.E."/>
            <person name="Kang H."/>
            <person name="Ahn T.Y."/>
        </authorList>
    </citation>
    <scope>NUCLEOTIDE SEQUENCE [LARGE SCALE GENOMIC DNA]</scope>
    <source>
        <strain evidence="1 2">EX-07</strain>
    </source>
</reference>
<dbReference type="RefSeq" id="WP_062470214.1">
    <property type="nucleotide sequence ID" value="NZ_BBYN01000018.1"/>
</dbReference>
<protein>
    <submittedName>
        <fullName evidence="1">Uncharacterized protein</fullName>
    </submittedName>
</protein>
<gene>
    <name evidence="1" type="ORF">BW727_101042</name>
</gene>
<dbReference type="OrthoDB" id="9812239at2"/>
<organism evidence="1 2">
    <name type="scientific">Jeotgalibaca dankookensis</name>
    <dbReference type="NCBI Taxonomy" id="708126"/>
    <lineage>
        <taxon>Bacteria</taxon>
        <taxon>Bacillati</taxon>
        <taxon>Bacillota</taxon>
        <taxon>Bacilli</taxon>
        <taxon>Lactobacillales</taxon>
        <taxon>Carnobacteriaceae</taxon>
        <taxon>Jeotgalibaca</taxon>
    </lineage>
</organism>
<dbReference type="EMBL" id="CP019728">
    <property type="protein sequence ID" value="AQS53412.1"/>
    <property type="molecule type" value="Genomic_DNA"/>
</dbReference>
<dbReference type="Proteomes" id="UP000188993">
    <property type="component" value="Chromosome"/>
</dbReference>
<accession>A0A1S6IPC7</accession>
<evidence type="ECO:0000313" key="1">
    <source>
        <dbReference type="EMBL" id="AQS53412.1"/>
    </source>
</evidence>
<keyword evidence="2" id="KW-1185">Reference proteome</keyword>
<dbReference type="KEGG" id="jda:BW727_101042"/>
<evidence type="ECO:0000313" key="2">
    <source>
        <dbReference type="Proteomes" id="UP000188993"/>
    </source>
</evidence>
<sequence length="155" mass="18007">MVQLTKKKIGFPKFQTMILIADFFDVDVGYVTGKTNYLTFSLAQASEYTGMSPIAIQKKRQFSISDNINNLMIEDQKHALNKFFTANNIELLYYNLYDLYLISTDPERTSKLTHNNTENAINYLRQLEHESKIIKYELNESLILLINGVFQISDF</sequence>